<gene>
    <name evidence="2" type="ORF">QS95_04005</name>
</gene>
<comment type="caution">
    <text evidence="2">The sequence shown here is derived from an EMBL/GenBank/DDBJ whole genome shotgun (WGS) entry which is preliminary data.</text>
</comment>
<dbReference type="EMBL" id="JTGH01000004">
    <property type="protein sequence ID" value="KIF63047.1"/>
    <property type="molecule type" value="Genomic_DNA"/>
</dbReference>
<dbReference type="RefSeq" id="WP_039765776.1">
    <property type="nucleotide sequence ID" value="NZ_JTGH01000004.1"/>
</dbReference>
<evidence type="ECO:0000256" key="1">
    <source>
        <dbReference type="SAM" id="SignalP"/>
    </source>
</evidence>
<sequence length="166" mass="17423">MMFKKIAMAAPLAALALGSSMVFAAGEARHSISLVAHVPTNGFYVVPVDPDLVSKDQDMSFSPITGTMKPVNGFFDVRNNNGSVHGSLEGVPKLVGGSSIIDLEVKFNNVVLTQTPQMVVGEAESDVNYRAPVSITAKGTNFTPGDYTGSVTMMFDAVTPVAGVKL</sequence>
<evidence type="ECO:0000313" key="3">
    <source>
        <dbReference type="Proteomes" id="UP000031587"/>
    </source>
</evidence>
<name>A0AAE2DLC7_PSEFL</name>
<organism evidence="2 3">
    <name type="scientific">Pseudomonas fluorescens</name>
    <dbReference type="NCBI Taxonomy" id="294"/>
    <lineage>
        <taxon>Bacteria</taxon>
        <taxon>Pseudomonadati</taxon>
        <taxon>Pseudomonadota</taxon>
        <taxon>Gammaproteobacteria</taxon>
        <taxon>Pseudomonadales</taxon>
        <taxon>Pseudomonadaceae</taxon>
        <taxon>Pseudomonas</taxon>
    </lineage>
</organism>
<dbReference type="AlphaFoldDB" id="A0AAE2DLC7"/>
<feature type="chain" id="PRO_5042001298" evidence="1">
    <location>
        <begin position="25"/>
        <end position="166"/>
    </location>
</feature>
<feature type="signal peptide" evidence="1">
    <location>
        <begin position="1"/>
        <end position="24"/>
    </location>
</feature>
<protein>
    <submittedName>
        <fullName evidence="2">CS1 type fimbrial major subunit</fullName>
    </submittedName>
</protein>
<reference evidence="2 3" key="1">
    <citation type="submission" date="2014-11" db="EMBL/GenBank/DDBJ databases">
        <title>Draft genome sequence of Pseudomonas fluorescens strains SF4c SF39a.</title>
        <authorList>
            <person name="Underwood G.E."/>
            <person name="Ly L.K."/>
            <person name="Bitzer A.S."/>
            <person name="Godino A."/>
            <person name="Bucci V."/>
            <person name="Fischer S."/>
            <person name="Silby M.W."/>
        </authorList>
    </citation>
    <scope>NUCLEOTIDE SEQUENCE [LARGE SCALE GENOMIC DNA]</scope>
    <source>
        <strain evidence="2 3">SF4c</strain>
    </source>
</reference>
<accession>A0AAE2DLC7</accession>
<dbReference type="Gene3D" id="2.60.40.2040">
    <property type="entry name" value="CFA/I fimbrial subunit E, pilin domain"/>
    <property type="match status" value="1"/>
</dbReference>
<dbReference type="Pfam" id="PF04449">
    <property type="entry name" value="Fimbrial_CS1"/>
    <property type="match status" value="1"/>
</dbReference>
<dbReference type="InterPro" id="IPR007540">
    <property type="entry name" value="Fimbrial_CS1-type"/>
</dbReference>
<keyword evidence="1" id="KW-0732">Signal</keyword>
<proteinExistence type="predicted"/>
<dbReference type="Proteomes" id="UP000031587">
    <property type="component" value="Unassembled WGS sequence"/>
</dbReference>
<dbReference type="GO" id="GO:0009289">
    <property type="term" value="C:pilus"/>
    <property type="evidence" value="ECO:0007669"/>
    <property type="project" value="InterPro"/>
</dbReference>
<evidence type="ECO:0000313" key="2">
    <source>
        <dbReference type="EMBL" id="KIF63047.1"/>
    </source>
</evidence>